<keyword evidence="5 6" id="KW-0472">Membrane</keyword>
<dbReference type="Proteomes" id="UP000244069">
    <property type="component" value="Unassembled WGS sequence"/>
</dbReference>
<feature type="domain" description="Major facilitator superfamily (MFS) profile" evidence="7">
    <location>
        <begin position="9"/>
        <end position="389"/>
    </location>
</feature>
<keyword evidence="2" id="KW-1003">Cell membrane</keyword>
<dbReference type="AlphaFoldDB" id="A0A2T6ASV7"/>
<evidence type="ECO:0000313" key="9">
    <source>
        <dbReference type="Proteomes" id="UP000244069"/>
    </source>
</evidence>
<sequence>MLSLFKDARVVALLLAATLTILSNSIISPALPGIEAAFDGTPNAALIVRLLVTAPALLVAAVAPFAGALADRFGKRRQLLIGVVLFALTGSAGLWLDSLPAILVSRMMLGIAVAFIMTAQTALIGDYFDGPMRGRFMGIQIAATNLGGFVFLLIAGALADRSPFFPFAIYLIALVYLPVFWISLTEPRRPTAEERAQMPADDGEEGWMAKLIAVVTLGGLTFVCFYLIPTQAPYFLATIGHPEPTAAALLLAVMMLSGGIFSLLYGRVRMRLGRAMTPALGYLGYAAAFGVLAISGNLAMALVGALLLGLAVGFVMPALISIVLDVAPAHRRGFASGAVATSIFLGQFLSPLASAPIIAAVGYSETFAIVAVLMVCLSAMTVAFFRERRYPAYA</sequence>
<gene>
    <name evidence="8" type="ORF">C8N44_11446</name>
</gene>
<evidence type="ECO:0000313" key="8">
    <source>
        <dbReference type="EMBL" id="PTX46904.1"/>
    </source>
</evidence>
<dbReference type="GO" id="GO:0005886">
    <property type="term" value="C:plasma membrane"/>
    <property type="evidence" value="ECO:0007669"/>
    <property type="project" value="UniProtKB-SubCell"/>
</dbReference>
<feature type="transmembrane region" description="Helical" evidence="6">
    <location>
        <begin position="339"/>
        <end position="361"/>
    </location>
</feature>
<feature type="transmembrane region" description="Helical" evidence="6">
    <location>
        <begin position="136"/>
        <end position="158"/>
    </location>
</feature>
<feature type="transmembrane region" description="Helical" evidence="6">
    <location>
        <begin position="79"/>
        <end position="96"/>
    </location>
</feature>
<dbReference type="InterPro" id="IPR020846">
    <property type="entry name" value="MFS_dom"/>
</dbReference>
<feature type="transmembrane region" description="Helical" evidence="6">
    <location>
        <begin position="280"/>
        <end position="300"/>
    </location>
</feature>
<evidence type="ECO:0000256" key="4">
    <source>
        <dbReference type="ARBA" id="ARBA00022989"/>
    </source>
</evidence>
<dbReference type="EMBL" id="QBKN01000014">
    <property type="protein sequence ID" value="PTX46904.1"/>
    <property type="molecule type" value="Genomic_DNA"/>
</dbReference>
<evidence type="ECO:0000259" key="7">
    <source>
        <dbReference type="PROSITE" id="PS50850"/>
    </source>
</evidence>
<feature type="transmembrane region" description="Helical" evidence="6">
    <location>
        <begin position="164"/>
        <end position="186"/>
    </location>
</feature>
<dbReference type="PANTHER" id="PTHR43124:SF3">
    <property type="entry name" value="CHLORAMPHENICOL EFFLUX PUMP RV0191"/>
    <property type="match status" value="1"/>
</dbReference>
<dbReference type="PROSITE" id="PS50850">
    <property type="entry name" value="MFS"/>
    <property type="match status" value="1"/>
</dbReference>
<evidence type="ECO:0000256" key="2">
    <source>
        <dbReference type="ARBA" id="ARBA00022475"/>
    </source>
</evidence>
<dbReference type="OrthoDB" id="9812221at2"/>
<accession>A0A2T6ASV7</accession>
<feature type="transmembrane region" description="Helical" evidence="6">
    <location>
        <begin position="102"/>
        <end position="124"/>
    </location>
</feature>
<protein>
    <submittedName>
        <fullName evidence="8">Putative MFS family arabinose efflux permease</fullName>
    </submittedName>
</protein>
<organism evidence="8 9">
    <name type="scientific">Allosediminivita pacifica</name>
    <dbReference type="NCBI Taxonomy" id="1267769"/>
    <lineage>
        <taxon>Bacteria</taxon>
        <taxon>Pseudomonadati</taxon>
        <taxon>Pseudomonadota</taxon>
        <taxon>Alphaproteobacteria</taxon>
        <taxon>Rhodobacterales</taxon>
        <taxon>Paracoccaceae</taxon>
        <taxon>Allosediminivita</taxon>
    </lineage>
</organism>
<feature type="transmembrane region" description="Helical" evidence="6">
    <location>
        <begin position="46"/>
        <end position="67"/>
    </location>
</feature>
<feature type="transmembrane region" description="Helical" evidence="6">
    <location>
        <begin position="306"/>
        <end position="327"/>
    </location>
</feature>
<dbReference type="InterPro" id="IPR050189">
    <property type="entry name" value="MFS_Efflux_Transporters"/>
</dbReference>
<dbReference type="InterPro" id="IPR011701">
    <property type="entry name" value="MFS"/>
</dbReference>
<dbReference type="SUPFAM" id="SSF103473">
    <property type="entry name" value="MFS general substrate transporter"/>
    <property type="match status" value="1"/>
</dbReference>
<keyword evidence="4 6" id="KW-1133">Transmembrane helix</keyword>
<name>A0A2T6ASV7_9RHOB</name>
<evidence type="ECO:0000256" key="6">
    <source>
        <dbReference type="SAM" id="Phobius"/>
    </source>
</evidence>
<dbReference type="Pfam" id="PF07690">
    <property type="entry name" value="MFS_1"/>
    <property type="match status" value="1"/>
</dbReference>
<evidence type="ECO:0000256" key="3">
    <source>
        <dbReference type="ARBA" id="ARBA00022692"/>
    </source>
</evidence>
<feature type="transmembrane region" description="Helical" evidence="6">
    <location>
        <begin position="367"/>
        <end position="385"/>
    </location>
</feature>
<dbReference type="GO" id="GO:0022857">
    <property type="term" value="F:transmembrane transporter activity"/>
    <property type="evidence" value="ECO:0007669"/>
    <property type="project" value="InterPro"/>
</dbReference>
<proteinExistence type="predicted"/>
<feature type="transmembrane region" description="Helical" evidence="6">
    <location>
        <begin position="207"/>
        <end position="228"/>
    </location>
</feature>
<keyword evidence="3 6" id="KW-0812">Transmembrane</keyword>
<evidence type="ECO:0000256" key="5">
    <source>
        <dbReference type="ARBA" id="ARBA00023136"/>
    </source>
</evidence>
<feature type="transmembrane region" description="Helical" evidence="6">
    <location>
        <begin position="248"/>
        <end position="268"/>
    </location>
</feature>
<dbReference type="Gene3D" id="1.20.1250.20">
    <property type="entry name" value="MFS general substrate transporter like domains"/>
    <property type="match status" value="1"/>
</dbReference>
<evidence type="ECO:0000256" key="1">
    <source>
        <dbReference type="ARBA" id="ARBA00004651"/>
    </source>
</evidence>
<dbReference type="PANTHER" id="PTHR43124">
    <property type="entry name" value="PURINE EFFLUX PUMP PBUE"/>
    <property type="match status" value="1"/>
</dbReference>
<dbReference type="CDD" id="cd17473">
    <property type="entry name" value="MFS_arabinose_efflux_permease_like"/>
    <property type="match status" value="1"/>
</dbReference>
<dbReference type="InterPro" id="IPR036259">
    <property type="entry name" value="MFS_trans_sf"/>
</dbReference>
<comment type="subcellular location">
    <subcellularLocation>
        <location evidence="1">Cell membrane</location>
        <topology evidence="1">Multi-pass membrane protein</topology>
    </subcellularLocation>
</comment>
<keyword evidence="9" id="KW-1185">Reference proteome</keyword>
<dbReference type="RefSeq" id="WP_107976904.1">
    <property type="nucleotide sequence ID" value="NZ_QBKN01000014.1"/>
</dbReference>
<comment type="caution">
    <text evidence="8">The sequence shown here is derived from an EMBL/GenBank/DDBJ whole genome shotgun (WGS) entry which is preliminary data.</text>
</comment>
<reference evidence="8 9" key="1">
    <citation type="submission" date="2018-04" db="EMBL/GenBank/DDBJ databases">
        <title>Genomic Encyclopedia of Archaeal and Bacterial Type Strains, Phase II (KMG-II): from individual species to whole genera.</title>
        <authorList>
            <person name="Goeker M."/>
        </authorList>
    </citation>
    <scope>NUCLEOTIDE SEQUENCE [LARGE SCALE GENOMIC DNA]</scope>
    <source>
        <strain evidence="8 9">DSM 29329</strain>
    </source>
</reference>